<dbReference type="KEGG" id="vpy:HZI73_00575"/>
<dbReference type="Gene3D" id="3.40.50.300">
    <property type="entry name" value="P-loop containing nucleotide triphosphate hydrolases"/>
    <property type="match status" value="1"/>
</dbReference>
<dbReference type="InterPro" id="IPR051396">
    <property type="entry name" value="Bact_Antivir_Def_Nuclease"/>
</dbReference>
<dbReference type="Pfam" id="PF13175">
    <property type="entry name" value="AAA_15"/>
    <property type="match status" value="1"/>
</dbReference>
<feature type="domain" description="OLD protein-like TOPRIM" evidence="2">
    <location>
        <begin position="382"/>
        <end position="451"/>
    </location>
</feature>
<name>A0A8J8SEZ3_9FIRM</name>
<dbReference type="EMBL" id="CP058649">
    <property type="protein sequence ID" value="QUI20892.1"/>
    <property type="molecule type" value="Genomic_DNA"/>
</dbReference>
<organism evidence="3 4">
    <name type="scientific">Vallitalea pronyensis</name>
    <dbReference type="NCBI Taxonomy" id="1348613"/>
    <lineage>
        <taxon>Bacteria</taxon>
        <taxon>Bacillati</taxon>
        <taxon>Bacillota</taxon>
        <taxon>Clostridia</taxon>
        <taxon>Lachnospirales</taxon>
        <taxon>Vallitaleaceae</taxon>
        <taxon>Vallitalea</taxon>
    </lineage>
</organism>
<dbReference type="SUPFAM" id="SSF52540">
    <property type="entry name" value="P-loop containing nucleoside triphosphate hydrolases"/>
    <property type="match status" value="1"/>
</dbReference>
<feature type="domain" description="Endonuclease GajA/Old nuclease/RecF-like AAA" evidence="1">
    <location>
        <begin position="1"/>
        <end position="336"/>
    </location>
</feature>
<dbReference type="PANTHER" id="PTHR43581:SF4">
    <property type="entry name" value="ATP_GTP PHOSPHATASE"/>
    <property type="match status" value="1"/>
</dbReference>
<evidence type="ECO:0000313" key="3">
    <source>
        <dbReference type="EMBL" id="QUI20892.1"/>
    </source>
</evidence>
<dbReference type="RefSeq" id="WP_212696352.1">
    <property type="nucleotide sequence ID" value="NZ_CP058649.1"/>
</dbReference>
<sequence>MYLYNLKLWNFRKYGSNGDLDLDKPDLDICFNKGLNLVIGENDSGKTGIIDAIKIVLKTSSYDWIRIVDNDFYKSSDELRIELKFRGLSEEEAKNFVEFLSREEFSDEFEPILNVIYRVYKKDGKILPSDVRAGSDKIGKVLPAEAREFLKVTYLKPLRDVQSELIPKRNSRLSQIFQGHEAFKGVDEHLLLKIYESFNKSIRLYFEGKDNNGKTLIPDQNGKILKNNIDKTIKGFFNKDSESIIDTTKAEIKKILESLELSLNGINNPGLGSLNRLFMASELIHLNKQDWTGLRLGLIEEIEAHLHPQVQLKVIKNLIKQKNTQLILTSHSPNLASKVPLENQIICRNNFAYALSSKFTNLDKRNYVFLEKFLDVTKSNLLFAKGLILVEGWSEELIIPVIADKIGYNLVDNEVSIINVGNLGFSNYYKIFSRKDNRKMGIHISVITDCDMPAYQEDINNSKKVYTKINNDIYKLNCQEAVIQKQNNYEEPAKLFIAKEWTLEWCLMKSIVIGETFRRITKNVHNKSNWTDFENQLAEKLLKKSLKKSEIAFRLATAIEKNDISINLNQLESDDTMKHIVEAIIYASK</sequence>
<accession>A0A8J8SEZ3</accession>
<evidence type="ECO:0000313" key="4">
    <source>
        <dbReference type="Proteomes" id="UP000683246"/>
    </source>
</evidence>
<keyword evidence="4" id="KW-1185">Reference proteome</keyword>
<dbReference type="AlphaFoldDB" id="A0A8J8SEZ3"/>
<evidence type="ECO:0000259" key="1">
    <source>
        <dbReference type="Pfam" id="PF13175"/>
    </source>
</evidence>
<gene>
    <name evidence="3" type="ORF">HZI73_00575</name>
</gene>
<dbReference type="PANTHER" id="PTHR43581">
    <property type="entry name" value="ATP/GTP PHOSPHATASE"/>
    <property type="match status" value="1"/>
</dbReference>
<protein>
    <submittedName>
        <fullName evidence="3">AAA family ATPase</fullName>
    </submittedName>
</protein>
<dbReference type="InterPro" id="IPR041685">
    <property type="entry name" value="AAA_GajA/Old/RecF-like"/>
</dbReference>
<reference evidence="3" key="1">
    <citation type="submission" date="2020-07" db="EMBL/GenBank/DDBJ databases">
        <title>Vallitalea pronyensis genome.</title>
        <authorList>
            <person name="Postec A."/>
        </authorList>
    </citation>
    <scope>NUCLEOTIDE SEQUENCE</scope>
    <source>
        <strain evidence="3">FatNI3</strain>
    </source>
</reference>
<evidence type="ECO:0000259" key="2">
    <source>
        <dbReference type="Pfam" id="PF20469"/>
    </source>
</evidence>
<dbReference type="CDD" id="cd01026">
    <property type="entry name" value="TOPRIM_OLD"/>
    <property type="match status" value="1"/>
</dbReference>
<dbReference type="Proteomes" id="UP000683246">
    <property type="component" value="Chromosome"/>
</dbReference>
<proteinExistence type="predicted"/>
<dbReference type="InterPro" id="IPR027417">
    <property type="entry name" value="P-loop_NTPase"/>
</dbReference>
<dbReference type="Pfam" id="PF20469">
    <property type="entry name" value="OLD-like_TOPRIM"/>
    <property type="match status" value="1"/>
</dbReference>
<dbReference type="InterPro" id="IPR034139">
    <property type="entry name" value="TOPRIM_OLD"/>
</dbReference>